<feature type="domain" description="MAGE" evidence="2">
    <location>
        <begin position="59"/>
        <end position="119"/>
    </location>
</feature>
<dbReference type="PROSITE" id="PS50838">
    <property type="entry name" value="MAGE"/>
    <property type="match status" value="1"/>
</dbReference>
<dbReference type="Gene3D" id="1.10.10.1200">
    <property type="entry name" value="MAGE homology domain, winged helix WH1 motif"/>
    <property type="match status" value="1"/>
</dbReference>
<keyword evidence="4" id="KW-1185">Reference proteome</keyword>
<dbReference type="RefSeq" id="XP_069201816.1">
    <property type="nucleotide sequence ID" value="XM_069347213.1"/>
</dbReference>
<name>A0ABR3PHQ3_9PEZI</name>
<dbReference type="SMART" id="SM01373">
    <property type="entry name" value="MAGE"/>
    <property type="match status" value="1"/>
</dbReference>
<feature type="region of interest" description="Disordered" evidence="1">
    <location>
        <begin position="1"/>
        <end position="36"/>
    </location>
</feature>
<dbReference type="Gene3D" id="1.10.10.1210">
    <property type="entry name" value="MAGE homology domain, winged helix WH2 motif"/>
    <property type="match status" value="1"/>
</dbReference>
<dbReference type="PANTHER" id="PTHR11736:SF14">
    <property type="entry name" value="NSE3 HOMOLOG, SMC5-SMC6 COMPLEX COMPONENT"/>
    <property type="match status" value="1"/>
</dbReference>
<evidence type="ECO:0000313" key="4">
    <source>
        <dbReference type="Proteomes" id="UP001562354"/>
    </source>
</evidence>
<dbReference type="GeneID" id="95980851"/>
<sequence length="306" mass="34036">MPLVRKRRVADAEDYDDSEVAQGLSQPQQQRRRYSDTPDDALITQAVGNATQGSAGHVDQQMVKKLVRLALACEYSRTPIRRSDVNAKVLGPQTRQFKNVFSAAQLQLRAVFGMEMTELPLREKVTLAQRRAAQKSQSVQKTSSAWILTTVLPSRFRLADIVSPPQVPTAEAESQYCALYTFVISLIFLSGGTLPDGKLDRYLKRVNVDETTPFTGAVAFNGMDKTEKLLKRMEKDGYVVRIRDTSTGEEIIEWIVGPRGKVEVGERGVTGVVKKVYGGLEEDEAADLDRRVNRSLGLRETMTQAA</sequence>
<dbReference type="Proteomes" id="UP001562354">
    <property type="component" value="Unassembled WGS sequence"/>
</dbReference>
<proteinExistence type="predicted"/>
<dbReference type="EMBL" id="JBFMKM010000006">
    <property type="protein sequence ID" value="KAL1305543.1"/>
    <property type="molecule type" value="Genomic_DNA"/>
</dbReference>
<dbReference type="PANTHER" id="PTHR11736">
    <property type="entry name" value="MELANOMA-ASSOCIATED ANTIGEN MAGE ANTIGEN"/>
    <property type="match status" value="1"/>
</dbReference>
<gene>
    <name evidence="3" type="ORF">AAFC00_007152</name>
</gene>
<evidence type="ECO:0000259" key="2">
    <source>
        <dbReference type="PROSITE" id="PS50838"/>
    </source>
</evidence>
<accession>A0ABR3PHQ3</accession>
<dbReference type="InterPro" id="IPR037445">
    <property type="entry name" value="MAGE"/>
</dbReference>
<dbReference type="InterPro" id="IPR041899">
    <property type="entry name" value="MAGE_WH2"/>
</dbReference>
<comment type="caution">
    <text evidence="3">The sequence shown here is derived from an EMBL/GenBank/DDBJ whole genome shotgun (WGS) entry which is preliminary data.</text>
</comment>
<dbReference type="InterPro" id="IPR002190">
    <property type="entry name" value="MHD_dom"/>
</dbReference>
<protein>
    <recommendedName>
        <fullName evidence="2">MAGE domain-containing protein</fullName>
    </recommendedName>
</protein>
<evidence type="ECO:0000313" key="3">
    <source>
        <dbReference type="EMBL" id="KAL1305543.1"/>
    </source>
</evidence>
<dbReference type="Pfam" id="PF01454">
    <property type="entry name" value="MAGE"/>
    <property type="match status" value="1"/>
</dbReference>
<evidence type="ECO:0000256" key="1">
    <source>
        <dbReference type="SAM" id="MobiDB-lite"/>
    </source>
</evidence>
<dbReference type="InterPro" id="IPR041898">
    <property type="entry name" value="MAGE_WH1"/>
</dbReference>
<reference evidence="3 4" key="1">
    <citation type="submission" date="2024-07" db="EMBL/GenBank/DDBJ databases">
        <title>Draft sequence of the Neodothiora populina.</title>
        <authorList>
            <person name="Drown D.D."/>
            <person name="Schuette U.S."/>
            <person name="Buechlein A.B."/>
            <person name="Rusch D.R."/>
            <person name="Winton L.W."/>
            <person name="Adams G.A."/>
        </authorList>
    </citation>
    <scope>NUCLEOTIDE SEQUENCE [LARGE SCALE GENOMIC DNA]</scope>
    <source>
        <strain evidence="3 4">CPC 39397</strain>
    </source>
</reference>
<organism evidence="3 4">
    <name type="scientific">Neodothiora populina</name>
    <dbReference type="NCBI Taxonomy" id="2781224"/>
    <lineage>
        <taxon>Eukaryota</taxon>
        <taxon>Fungi</taxon>
        <taxon>Dikarya</taxon>
        <taxon>Ascomycota</taxon>
        <taxon>Pezizomycotina</taxon>
        <taxon>Dothideomycetes</taxon>
        <taxon>Dothideomycetidae</taxon>
        <taxon>Dothideales</taxon>
        <taxon>Dothioraceae</taxon>
        <taxon>Neodothiora</taxon>
    </lineage>
</organism>